<organism evidence="1 2">
    <name type="scientific">Enterobacter cloacae subsp. cloacae (strain ATCC 13047 / DSM 30054 / NBRC 13535 / NCTC 10005 / WDCM 00083 / NCDC 279-56)</name>
    <dbReference type="NCBI Taxonomy" id="716541"/>
    <lineage>
        <taxon>Bacteria</taxon>
        <taxon>Pseudomonadati</taxon>
        <taxon>Pseudomonadota</taxon>
        <taxon>Gammaproteobacteria</taxon>
        <taxon>Enterobacterales</taxon>
        <taxon>Enterobacteriaceae</taxon>
        <taxon>Enterobacter</taxon>
        <taxon>Enterobacter cloacae complex</taxon>
    </lineage>
</organism>
<protein>
    <submittedName>
        <fullName evidence="1">Uncharacterized protein</fullName>
    </submittedName>
</protein>
<dbReference type="KEGG" id="enc:ECL_B095"/>
<evidence type="ECO:0000313" key="1">
    <source>
        <dbReference type="EMBL" id="ADF65057.1"/>
    </source>
</evidence>
<proteinExistence type="predicted"/>
<keyword evidence="2" id="KW-1185">Reference proteome</keyword>
<dbReference type="AlphaFoldDB" id="A0A0H3CU41"/>
<geneLocation type="plasmid" evidence="1 2">
    <name>pECL_B</name>
</geneLocation>
<name>A0A0H3CU41_ENTCC</name>
<reference evidence="1 2" key="1">
    <citation type="journal article" date="2010" name="J. Bacteriol.">
        <title>Complete genome sequence of Enterobacter cloacae subsp. cloacae type strain ATCC 13047.</title>
        <authorList>
            <person name="Ren Y."/>
            <person name="Ren Y."/>
            <person name="Zhou Z."/>
            <person name="Guo X."/>
            <person name="Li Y."/>
            <person name="Feng L."/>
            <person name="Wang L."/>
        </authorList>
    </citation>
    <scope>NUCLEOTIDE SEQUENCE [LARGE SCALE GENOMIC DNA]</scope>
    <source>
        <strain evidence="2">ATCC 13047 / DSM 30054 / NBRC 13535 / NCTC 10005 / WDCM 00083 / NCDC 279-56</strain>
        <plasmid evidence="1">pECL_B</plasmid>
    </source>
</reference>
<dbReference type="RefSeq" id="WP_013087365.1">
    <property type="nucleotide sequence ID" value="NC_014108.1"/>
</dbReference>
<gene>
    <name evidence="1" type="ordered locus">ECL_B095</name>
</gene>
<sequence length="71" mass="8092">MKKIRGGIQKCPYCGYDEFYVRATVSGSTSVFYRFDGGSGDNTHMWDYVRTKEKKTAYCGSCQKRIGTVEE</sequence>
<keyword evidence="1" id="KW-0614">Plasmid</keyword>
<evidence type="ECO:0000313" key="2">
    <source>
        <dbReference type="Proteomes" id="UP000002363"/>
    </source>
</evidence>
<dbReference type="EMBL" id="CP001920">
    <property type="protein sequence ID" value="ADF65057.1"/>
    <property type="molecule type" value="Genomic_DNA"/>
</dbReference>
<dbReference type="OrthoDB" id="6637572at2"/>
<accession>A0A0H3CU41</accession>
<dbReference type="Proteomes" id="UP000002363">
    <property type="component" value="Plasmid pECL_B"/>
</dbReference>
<dbReference type="HOGENOM" id="CLU_188964_0_0_6"/>
<dbReference type="EnsemblBacteria" id="ADF65057">
    <property type="protein sequence ID" value="ADF65057"/>
    <property type="gene ID" value="ECL_B095"/>
</dbReference>